<organism evidence="1 2">
    <name type="scientific">Zarea fungicola</name>
    <dbReference type="NCBI Taxonomy" id="93591"/>
    <lineage>
        <taxon>Eukaryota</taxon>
        <taxon>Fungi</taxon>
        <taxon>Dikarya</taxon>
        <taxon>Ascomycota</taxon>
        <taxon>Pezizomycotina</taxon>
        <taxon>Sordariomycetes</taxon>
        <taxon>Hypocreomycetidae</taxon>
        <taxon>Hypocreales</taxon>
        <taxon>Cordycipitaceae</taxon>
        <taxon>Zarea</taxon>
    </lineage>
</organism>
<dbReference type="Proteomes" id="UP001143910">
    <property type="component" value="Unassembled WGS sequence"/>
</dbReference>
<accession>A0ACC1N9E9</accession>
<proteinExistence type="predicted"/>
<evidence type="ECO:0000313" key="1">
    <source>
        <dbReference type="EMBL" id="KAJ2975935.1"/>
    </source>
</evidence>
<sequence>MKGFFAIAAIVALAAASPVVQERVNTCASGSAPPYGALTNSACPCWSWYKIQTGENDCGKLATKFGVSRADIIKWNPDVSMTVDGTFYDCINIWAQQQVCVGVTPPANIPPPPCNANPPYPVGTGTVCGCKKWYKIQSGDDCGPVASKFGISSDQLIKWNPWLSADVDGTHYACMNMWPTDNLCVAA</sequence>
<keyword evidence="2" id="KW-1185">Reference proteome</keyword>
<name>A0ACC1N9E9_9HYPO</name>
<reference evidence="1" key="1">
    <citation type="submission" date="2022-08" db="EMBL/GenBank/DDBJ databases">
        <title>Genome Sequence of Lecanicillium fungicola.</title>
        <authorList>
            <person name="Buettner E."/>
        </authorList>
    </citation>
    <scope>NUCLEOTIDE SEQUENCE</scope>
    <source>
        <strain evidence="1">Babe33</strain>
    </source>
</reference>
<comment type="caution">
    <text evidence="1">The sequence shown here is derived from an EMBL/GenBank/DDBJ whole genome shotgun (WGS) entry which is preliminary data.</text>
</comment>
<gene>
    <name evidence="1" type="ORF">NQ176_g5240</name>
</gene>
<protein>
    <submittedName>
        <fullName evidence="1">Uncharacterized protein</fullName>
    </submittedName>
</protein>
<dbReference type="EMBL" id="JANJQO010000643">
    <property type="protein sequence ID" value="KAJ2975935.1"/>
    <property type="molecule type" value="Genomic_DNA"/>
</dbReference>
<evidence type="ECO:0000313" key="2">
    <source>
        <dbReference type="Proteomes" id="UP001143910"/>
    </source>
</evidence>